<dbReference type="Gene3D" id="1.10.630.10">
    <property type="entry name" value="Cytochrome P450"/>
    <property type="match status" value="1"/>
</dbReference>
<dbReference type="PANTHER" id="PTHR24289:SF1">
    <property type="entry name" value="STEROID 17-ALPHA-HYDROXYLASE_17,20 LYASE"/>
    <property type="match status" value="1"/>
</dbReference>
<reference evidence="9" key="1">
    <citation type="submission" date="2023-10" db="EMBL/GenBank/DDBJ databases">
        <title>Genome assemblies of two species of porcelain crab, Petrolisthes cinctipes and Petrolisthes manimaculis (Anomura: Porcellanidae).</title>
        <authorList>
            <person name="Angst P."/>
        </authorList>
    </citation>
    <scope>NUCLEOTIDE SEQUENCE</scope>
    <source>
        <strain evidence="9">PB745_01</strain>
        <tissue evidence="9">Gill</tissue>
    </source>
</reference>
<keyword evidence="5" id="KW-0408">Iron</keyword>
<keyword evidence="8" id="KW-0732">Signal</keyword>
<dbReference type="InterPro" id="IPR001128">
    <property type="entry name" value="Cyt_P450"/>
</dbReference>
<dbReference type="SUPFAM" id="SSF48264">
    <property type="entry name" value="Cytochrome P450"/>
    <property type="match status" value="1"/>
</dbReference>
<accession>A0AAE1GEP4</accession>
<dbReference type="Proteomes" id="UP001286313">
    <property type="component" value="Unassembled WGS sequence"/>
</dbReference>
<evidence type="ECO:0000256" key="7">
    <source>
        <dbReference type="SAM" id="MobiDB-lite"/>
    </source>
</evidence>
<evidence type="ECO:0000256" key="4">
    <source>
        <dbReference type="ARBA" id="ARBA00023002"/>
    </source>
</evidence>
<dbReference type="PANTHER" id="PTHR24289">
    <property type="entry name" value="STEROID 17-ALPHA-HYDROXYLASE/17,20 LYASE"/>
    <property type="match status" value="1"/>
</dbReference>
<gene>
    <name evidence="9" type="ORF">Pcinc_004877</name>
</gene>
<evidence type="ECO:0000313" key="10">
    <source>
        <dbReference type="Proteomes" id="UP001286313"/>
    </source>
</evidence>
<comment type="similarity">
    <text evidence="1">Belongs to the cytochrome P450 family.</text>
</comment>
<evidence type="ECO:0000256" key="6">
    <source>
        <dbReference type="ARBA" id="ARBA00023033"/>
    </source>
</evidence>
<protein>
    <recommendedName>
        <fullName evidence="11">Cytochrome P450</fullName>
    </recommendedName>
</protein>
<name>A0AAE1GEP4_PETCI</name>
<dbReference type="InterPro" id="IPR036396">
    <property type="entry name" value="Cyt_P450_sf"/>
</dbReference>
<keyword evidence="2" id="KW-0349">Heme</keyword>
<evidence type="ECO:0000256" key="1">
    <source>
        <dbReference type="ARBA" id="ARBA00010617"/>
    </source>
</evidence>
<feature type="compositionally biased region" description="Polar residues" evidence="7">
    <location>
        <begin position="116"/>
        <end position="133"/>
    </location>
</feature>
<proteinExistence type="inferred from homology"/>
<dbReference type="GO" id="GO:0004497">
    <property type="term" value="F:monooxygenase activity"/>
    <property type="evidence" value="ECO:0007669"/>
    <property type="project" value="UniProtKB-KW"/>
</dbReference>
<feature type="chain" id="PRO_5041957481" description="Cytochrome P450" evidence="8">
    <location>
        <begin position="22"/>
        <end position="162"/>
    </location>
</feature>
<keyword evidence="3" id="KW-0479">Metal-binding</keyword>
<feature type="signal peptide" evidence="8">
    <location>
        <begin position="1"/>
        <end position="21"/>
    </location>
</feature>
<organism evidence="9 10">
    <name type="scientific">Petrolisthes cinctipes</name>
    <name type="common">Flat porcelain crab</name>
    <dbReference type="NCBI Taxonomy" id="88211"/>
    <lineage>
        <taxon>Eukaryota</taxon>
        <taxon>Metazoa</taxon>
        <taxon>Ecdysozoa</taxon>
        <taxon>Arthropoda</taxon>
        <taxon>Crustacea</taxon>
        <taxon>Multicrustacea</taxon>
        <taxon>Malacostraca</taxon>
        <taxon>Eumalacostraca</taxon>
        <taxon>Eucarida</taxon>
        <taxon>Decapoda</taxon>
        <taxon>Pleocyemata</taxon>
        <taxon>Anomura</taxon>
        <taxon>Galatheoidea</taxon>
        <taxon>Porcellanidae</taxon>
        <taxon>Petrolisthes</taxon>
    </lineage>
</organism>
<comment type="caution">
    <text evidence="9">The sequence shown here is derived from an EMBL/GenBank/DDBJ whole genome shotgun (WGS) entry which is preliminary data.</text>
</comment>
<dbReference type="GO" id="GO:0016705">
    <property type="term" value="F:oxidoreductase activity, acting on paired donors, with incorporation or reduction of molecular oxygen"/>
    <property type="evidence" value="ECO:0007669"/>
    <property type="project" value="InterPro"/>
</dbReference>
<evidence type="ECO:0000256" key="5">
    <source>
        <dbReference type="ARBA" id="ARBA00023004"/>
    </source>
</evidence>
<feature type="compositionally biased region" description="Basic and acidic residues" evidence="7">
    <location>
        <begin position="152"/>
        <end position="162"/>
    </location>
</feature>
<dbReference type="GO" id="GO:0005506">
    <property type="term" value="F:iron ion binding"/>
    <property type="evidence" value="ECO:0007669"/>
    <property type="project" value="InterPro"/>
</dbReference>
<evidence type="ECO:0008006" key="11">
    <source>
        <dbReference type="Google" id="ProtNLM"/>
    </source>
</evidence>
<evidence type="ECO:0000256" key="8">
    <source>
        <dbReference type="SAM" id="SignalP"/>
    </source>
</evidence>
<keyword evidence="6" id="KW-0503">Monooxygenase</keyword>
<feature type="region of interest" description="Disordered" evidence="7">
    <location>
        <begin position="116"/>
        <end position="162"/>
    </location>
</feature>
<dbReference type="AlphaFoldDB" id="A0AAE1GEP4"/>
<dbReference type="Pfam" id="PF00067">
    <property type="entry name" value="p450"/>
    <property type="match status" value="1"/>
</dbReference>
<keyword evidence="4" id="KW-0560">Oxidoreductase</keyword>
<evidence type="ECO:0000256" key="3">
    <source>
        <dbReference type="ARBA" id="ARBA00022723"/>
    </source>
</evidence>
<evidence type="ECO:0000313" key="9">
    <source>
        <dbReference type="EMBL" id="KAK3891237.1"/>
    </source>
</evidence>
<evidence type="ECO:0000256" key="2">
    <source>
        <dbReference type="ARBA" id="ARBA00022617"/>
    </source>
</evidence>
<sequence>MFVTVVLVVTVLVVFLLRANTRPPAYPPGPFALPFVGNVLQILWETPKVCLTSYAKRYGGVMSFRVFSQRSVLISDPDLMRTALADPAFSGRIDLILFRARNRIITGQDYDQLEPSITSGSKDIGGLSTSVRSDSSDEESCVTISDYDDMEISDKDSDKEDE</sequence>
<dbReference type="EMBL" id="JAWQEG010000361">
    <property type="protein sequence ID" value="KAK3891237.1"/>
    <property type="molecule type" value="Genomic_DNA"/>
</dbReference>
<keyword evidence="10" id="KW-1185">Reference proteome</keyword>
<feature type="compositionally biased region" description="Acidic residues" evidence="7">
    <location>
        <begin position="136"/>
        <end position="151"/>
    </location>
</feature>
<dbReference type="GO" id="GO:0020037">
    <property type="term" value="F:heme binding"/>
    <property type="evidence" value="ECO:0007669"/>
    <property type="project" value="InterPro"/>
</dbReference>